<evidence type="ECO:0000256" key="3">
    <source>
        <dbReference type="ARBA" id="ARBA00030602"/>
    </source>
</evidence>
<evidence type="ECO:0000313" key="5">
    <source>
        <dbReference type="EMBL" id="USW51364.1"/>
    </source>
</evidence>
<evidence type="ECO:0000256" key="2">
    <source>
        <dbReference type="ARBA" id="ARBA00022679"/>
    </source>
</evidence>
<dbReference type="InterPro" id="IPR013024">
    <property type="entry name" value="GGCT-like"/>
</dbReference>
<dbReference type="Pfam" id="PF06094">
    <property type="entry name" value="GGACT"/>
    <property type="match status" value="1"/>
</dbReference>
<keyword evidence="2" id="KW-0808">Transferase</keyword>
<dbReference type="InterPro" id="IPR036568">
    <property type="entry name" value="GGCT-like_sf"/>
</dbReference>
<dbReference type="EMBL" id="CP099420">
    <property type="protein sequence ID" value="USW51364.1"/>
    <property type="molecule type" value="Genomic_DNA"/>
</dbReference>
<dbReference type="InterPro" id="IPR045038">
    <property type="entry name" value="AIG2-like"/>
</dbReference>
<gene>
    <name evidence="5" type="ORF">Slin15195_G046830</name>
</gene>
<dbReference type="PANTHER" id="PTHR31544">
    <property type="entry name" value="AIG2-LIKE PROTEIN D"/>
    <property type="match status" value="1"/>
</dbReference>
<evidence type="ECO:0000313" key="6">
    <source>
        <dbReference type="Proteomes" id="UP001056384"/>
    </source>
</evidence>
<dbReference type="PANTHER" id="PTHR31544:SF2">
    <property type="entry name" value="AIG2-LIKE PROTEIN D"/>
    <property type="match status" value="1"/>
</dbReference>
<keyword evidence="6" id="KW-1185">Reference proteome</keyword>
<name>A0A9Q9AL86_9PEZI</name>
<dbReference type="AlphaFoldDB" id="A0A9Q9AL86"/>
<comment type="similarity">
    <text evidence="1">Belongs to the gamma-glutamylcyclotransferase family.</text>
</comment>
<sequence>MSSTTSSEPSAQNLGRTAFFYGTLMSPKVLHRVCHGDMSPSNPIFASHNLKIYPAILHGHRRHRVLGADYPGVVPNKDATVRGTYVTGLTDADIFRLDLFEGSEYTRQKVMVKVLEEAGDAESGEGNIEGKEVPAETYIYTASADNLEDREWDFAEFRRDKERYWVGVEEIDEIVAAPQNDGTGGRGASGGFITDALLEEQKKSA</sequence>
<dbReference type="CDD" id="cd06661">
    <property type="entry name" value="GGCT_like"/>
    <property type="match status" value="1"/>
</dbReference>
<proteinExistence type="inferred from homology"/>
<dbReference type="SUPFAM" id="SSF110857">
    <property type="entry name" value="Gamma-glutamyl cyclotransferase-like"/>
    <property type="match status" value="1"/>
</dbReference>
<evidence type="ECO:0000259" key="4">
    <source>
        <dbReference type="Pfam" id="PF06094"/>
    </source>
</evidence>
<dbReference type="Proteomes" id="UP001056384">
    <property type="component" value="Chromosome 3"/>
</dbReference>
<dbReference type="InterPro" id="IPR009288">
    <property type="entry name" value="AIG2-like_dom"/>
</dbReference>
<reference evidence="5" key="1">
    <citation type="submission" date="2022-06" db="EMBL/GenBank/DDBJ databases">
        <title>Complete genome sequences of two strains of the flax pathogen Septoria linicola.</title>
        <authorList>
            <person name="Lapalu N."/>
            <person name="Simon A."/>
            <person name="Demenou B."/>
            <person name="Paumier D."/>
            <person name="Guillot M.-P."/>
            <person name="Gout L."/>
            <person name="Valade R."/>
        </authorList>
    </citation>
    <scope>NUCLEOTIDE SEQUENCE</scope>
    <source>
        <strain evidence="5">SE15195</strain>
    </source>
</reference>
<organism evidence="5 6">
    <name type="scientific">Septoria linicola</name>
    <dbReference type="NCBI Taxonomy" id="215465"/>
    <lineage>
        <taxon>Eukaryota</taxon>
        <taxon>Fungi</taxon>
        <taxon>Dikarya</taxon>
        <taxon>Ascomycota</taxon>
        <taxon>Pezizomycotina</taxon>
        <taxon>Dothideomycetes</taxon>
        <taxon>Dothideomycetidae</taxon>
        <taxon>Mycosphaerellales</taxon>
        <taxon>Mycosphaerellaceae</taxon>
        <taxon>Septoria</taxon>
    </lineage>
</organism>
<evidence type="ECO:0000256" key="1">
    <source>
        <dbReference type="ARBA" id="ARBA00008861"/>
    </source>
</evidence>
<feature type="domain" description="Gamma-glutamylcyclotransferase AIG2-like" evidence="4">
    <location>
        <begin position="19"/>
        <end position="153"/>
    </location>
</feature>
<dbReference type="GO" id="GO:0016740">
    <property type="term" value="F:transferase activity"/>
    <property type="evidence" value="ECO:0007669"/>
    <property type="project" value="UniProtKB-KW"/>
</dbReference>
<accession>A0A9Q9AL86</accession>
<protein>
    <recommendedName>
        <fullName evidence="3">Putative gamma-glutamylcyclotransferase</fullName>
    </recommendedName>
</protein>
<dbReference type="Gene3D" id="3.10.490.10">
    <property type="entry name" value="Gamma-glutamyl cyclotransferase-like"/>
    <property type="match status" value="1"/>
</dbReference>